<dbReference type="Gene3D" id="1.20.58.60">
    <property type="match status" value="17"/>
</dbReference>
<dbReference type="FunFam" id="1.20.58.60:FF:000025">
    <property type="entry name" value="microtubule-actin cross-linking factor 1"/>
    <property type="match status" value="1"/>
</dbReference>
<feature type="region of interest" description="Disordered" evidence="7">
    <location>
        <begin position="3312"/>
        <end position="3365"/>
    </location>
</feature>
<dbReference type="CDD" id="cd00176">
    <property type="entry name" value="SPEC"/>
    <property type="match status" value="8"/>
</dbReference>
<dbReference type="Pfam" id="PF00435">
    <property type="entry name" value="Spectrin"/>
    <property type="match status" value="11"/>
</dbReference>
<evidence type="ECO:0000256" key="6">
    <source>
        <dbReference type="SAM" id="Coils"/>
    </source>
</evidence>
<dbReference type="GeneTree" id="ENSGT00940000155824"/>
<feature type="domain" description="EF-hand" evidence="8">
    <location>
        <begin position="3176"/>
        <end position="3211"/>
    </location>
</feature>
<feature type="domain" description="EF-hand" evidence="8">
    <location>
        <begin position="3140"/>
        <end position="3175"/>
    </location>
</feature>
<feature type="coiled-coil region" evidence="6">
    <location>
        <begin position="2186"/>
        <end position="2213"/>
    </location>
</feature>
<accession>A0A8I5NF14</accession>
<dbReference type="GO" id="GO:0005737">
    <property type="term" value="C:cytoplasm"/>
    <property type="evidence" value="ECO:0007669"/>
    <property type="project" value="TreeGrafter"/>
</dbReference>
<dbReference type="Gene3D" id="1.10.238.10">
    <property type="entry name" value="EF-hand"/>
    <property type="match status" value="1"/>
</dbReference>
<keyword evidence="2" id="KW-0963">Cytoplasm</keyword>
<dbReference type="Proteomes" id="UP000028761">
    <property type="component" value="Chromosome 1"/>
</dbReference>
<reference evidence="10" key="3">
    <citation type="submission" date="2025-09" db="UniProtKB">
        <authorList>
            <consortium name="Ensembl"/>
        </authorList>
    </citation>
    <scope>IDENTIFICATION</scope>
</reference>
<dbReference type="InterPro" id="IPR036534">
    <property type="entry name" value="GAR_dom_sf"/>
</dbReference>
<dbReference type="FunFam" id="1.20.58.60:FF:000016">
    <property type="entry name" value="Microtubule-actin cross-linking factor 1"/>
    <property type="match status" value="1"/>
</dbReference>
<feature type="region of interest" description="Disordered" evidence="7">
    <location>
        <begin position="3385"/>
        <end position="3447"/>
    </location>
</feature>
<dbReference type="CDD" id="cd00051">
    <property type="entry name" value="EFh"/>
    <property type="match status" value="1"/>
</dbReference>
<evidence type="ECO:0000256" key="2">
    <source>
        <dbReference type="ARBA" id="ARBA00022490"/>
    </source>
</evidence>
<evidence type="ECO:0000256" key="3">
    <source>
        <dbReference type="ARBA" id="ARBA00022723"/>
    </source>
</evidence>
<dbReference type="GO" id="GO:0045296">
    <property type="term" value="F:cadherin binding"/>
    <property type="evidence" value="ECO:0007669"/>
    <property type="project" value="TreeGrafter"/>
</dbReference>
<dbReference type="GO" id="GO:0032886">
    <property type="term" value="P:regulation of microtubule-based process"/>
    <property type="evidence" value="ECO:0007669"/>
    <property type="project" value="TreeGrafter"/>
</dbReference>
<dbReference type="GO" id="GO:0005886">
    <property type="term" value="C:plasma membrane"/>
    <property type="evidence" value="ECO:0007669"/>
    <property type="project" value="UniProtKB-SubCell"/>
</dbReference>
<dbReference type="SMART" id="SM00054">
    <property type="entry name" value="EFh"/>
    <property type="match status" value="2"/>
</dbReference>
<reference evidence="10" key="2">
    <citation type="submission" date="2025-08" db="UniProtKB">
        <authorList>
            <consortium name="Ensembl"/>
        </authorList>
    </citation>
    <scope>IDENTIFICATION</scope>
</reference>
<dbReference type="GO" id="GO:0005509">
    <property type="term" value="F:calcium ion binding"/>
    <property type="evidence" value="ECO:0007669"/>
    <property type="project" value="InterPro"/>
</dbReference>
<dbReference type="Ensembl" id="ENSPANT00000020199.3">
    <property type="protein sequence ID" value="ENSPANP00000061129.1"/>
    <property type="gene ID" value="ENSPANG00000019093.3"/>
</dbReference>
<keyword evidence="5" id="KW-0206">Cytoskeleton</keyword>
<dbReference type="PROSITE" id="PS50222">
    <property type="entry name" value="EF_HAND_2"/>
    <property type="match status" value="2"/>
</dbReference>
<sequence>MGKPLSRPDCLRRNPTCLGKGEEEDGYIEDCYVPQRSIYDTMRINEQIDQGSKLNQTSKSTMEKMEGSTISSNGTLGAASNVFESRAPEGKKLDERIIFDALKLSSDVQKSAPVPPRRRPNAERKDNVNRRSWKSFMPPNFPEFAERIEASLSEVSEAGASNPSLQEKKESSSALTESSGHLDHREPQSESVTLEHVSKSLGIPEVQDVKNLSGDCQNFRFQQHSANPPHEFQPLESEAAATSGNTDVMQESRFSSATWPRATKSLAKGGFSEKQHPLGDTACTVEMPPLSPCLSEELLDPELHVLITPSLREKTESELKFEEDERWIMMEAEGEWEEDKLSEREKTFLMADEKNSLADIFEEREQENTAVVEDGSDCLAAVLRTFGHLSLGQICCPDDPQPAKDQLAAVPKDIPLNCDCVLTGEDILGEVANKTAQGLEGLVSDSACTVGPIDAEQLSDTDSVQMFLELEKECLCEEGVTPVVELQNQTSSEGLAASQDGENLLVISHFPGAALEKEQHLGLLHVRAKDYDTGLDCGHFNTLDSSQVPNAVELIAHVDIMRDTSTVSKEECEKVPFSPRTAEFKSTQPADLDSLEKLDPGGLLNSDHRVSHEEKLAGFIASVLAKDNGNLSQGDCSQTEGNGEECIERITFSFAFNHELTDVTSGSEVEVLYESNLLTDEIHLESGNVTVNQENNSLTSMGNVVACELSVEKVCDEDGESKELDYRAVLLEDQAPAHFHGNFPEQVFQDLQRKSPESEVLSLHLLDGEMRLNPDGVETVNNTEPELNVASSEGGEMERRDSDSFLNILPEKQVTEAGTTEAVLEEWRPILQRPSQTAAVPTGEYALDAALPSPEEDISIAAVPAPEGTDGAAAIVPFPHEDILVASIVSLEEEDVIAAAVSAPGRATVPAITVSVPEGTAAVTVVSSPEETAPAVAVAITQESMSAVAGFSPEWTVTAVAVPIAEEDGTPEGPVTSATTVHAPEEPDIAAVRVSAPEESASPAAAVPTPEEPASPAAAVPTPEEPASPAAAVPTPEEPASPAAAVPTPEESASFAAVVATPEEPTSLAASVPTLATMVTTLEELTFPAASVPNPEEPASPAAAVPTLEEPTSSAAAVPTPEEPAFPVAAVSNLEEPAFQATAVPTPQEPASPAAAVSNLEEPAPEVPAIPAASVPTPEVPAIPAAAVPPMEEVFPIGVPFLGVSAHTDSVLISEEGTPVLEEASSTAVWIKEDLDSLAFDIKEVTSTVLRVKVPLAATTGLNSDEMFQKEQVDPLQMKLQQVNGLGQGLIQSAGKDCDVQGLEHDMEEINARWNTLNKKVAQRIAQLQEALLHCGKFQDALEPLLSWLADTEELIANQKPPSAEYKVVKAQIQEQKLLQRLLDDRKATVDMLQAEGGRIAQSAELADREKITGQLKSLESRWTELLSKAAARQKQLEDILVLAKQFHETAEPISDFLSVTEKKLANSEPVGTQTAKIQQQIIRHKALEEDIENHATDVHQAVKIGQSLSSLTSPAEQGVLSEKIDSLQARYSEIQDRCCRKAALLEQALSNARLFGEDEVEVLNWLAEVEDKLSSVFVKDFKQDVLHKQHADHLALNEEIVNRKKNVDQAIKNGQALLKQTTGEEVLLIQEKLDGIKTRYTDITVTSSKALRTLEQARQLATKFQSTYEELTGWLKEVEEELAASGGQSPTGEQIPQFQQRQKELKKEVMEHRLVLDTVNEVSRALLELVPWRAREGLDKLVSDANEQYKLVSDTIGQRVDEIDAAIQRSQQYEQAADAELAWVAETKRKLMALGPIRLEQDQTTAQLQVQKAFSIDIIRHKDSMDELFSHRSEIFGTCGEEQKTVLQEKTESLIQQYEAISLLNSERYARLERAQVLVNQFWETYEELSPWIEETRALIAQLPPPAIDHEQLRQQQEEMRQLRESIAEHKPHIDKLLKIGPQLKELNPEEGEMVEEKYQKAENMYAQIKEEVRQRALALDEAVSQSAQFHDKIEPMLETLENLSSRLRMPPLIPAEVDKIRECISDNKSATVELEKLQPSFEALKRRGEELIGRSQGADKDLAAKEIQDKLDQMVFFWEDIKARAEEREIKFLDVLELAEKFWYDMAALLTTIKDTQDIVHDLESPGIDPSIIKQQVEAAETIKEETDGLHEELEFIRILGADLIFACGETEKPEVRKSIDEMNNAWENLNKTWKERLEKLEDAMQAAVQYQDTLQSMFDWLDNTVIKLCTMPPVGTDLNTVKDQLNEMKEFKVEVYQQQIEMEKLNHQGELMLKKATDETDRDIIREPLTELKHLWENLGEKIAHRQHKLEGALLALGQFQHALEELMSWLTHTEELLDAQRPISGDPKVIEVELAKHHVLKNDVLAHQATVETVNKAGNELLESSAGDDASSLRSRLETMNQCWESVLQKTEEREQQLQSTLQQAQGFHSEIEDFLLELTRMESQLSASKPTGGLPETAREQLDTHMELYSQLKAREETYNQLLDKGRLMLLSRDDSGSGSKTEQSVALLEQKWHAVSSKMEERKSKLEEALNLATEFQNSLQEFINWLTLAEQSLNIASPPSLILNTVLSQIEEHKVFANEVNAHRDQIIELDQTGNQLKFLSQKQDVVLIKNLLVSVQSRWEKVVQRSIERGRSLDDARKRAKQFHEAWKKLIDWLEDAESHLDSELEISNDPDKIKLQLSKHKEFQKTLGGKQPVYDTTIRTGRALKEKTLLPEDTQKLDNFLGEVRDKWDTVCGKSVERQHKLEEALLFSGQFMDALQALVDWLYKVEPQLAEDQPVHGDLDLVMNLMDAHKVFQKELGKRTGTVQVLKRSGRELIENSRDDTTWVKGQLQELSTRWDTVCKLSVSKQSRLEQALKQAEVFRDTVHMLLEWLSEAEQTLRFRGALPDDTEALQSLIDTHKEFMKKVEEKRVDVNSAVAMGEVILAVCHPDCITTIKHWITIIRARFEEVLTWAKQHQHRLETALSELVANAELLEELLAWIQWAETTLIQRDQEPIPQNIDRVKALIAEHQTFMEEMTRKQPDVDRVTKTYKRKNIEPTHAPFIEKSRSGGRKSLSQPTPPPIPILSQSEAKNPRINQLSARWQQVWLLALERQRKLNDALDRLEELCLELKEFANFDFDVWRKKYMRWMNHKKSRVMDFFRRIDKDQDGKITRQEFIDGILASKFPTTKLEMTAVADIFDRDGDGYIDYYEFVAALHPNKDAYRPTTDADKIEDEVTRQVAQCKCAKRFQVEQIGENKYRFFLGNQFGDSQQLRLVRILRSTVMVRVGGGWMALDEFLVKNDPCRARGRTNIELREKFILPEGASQGMTPFRSRGRRSKPSSRAASPTRSSSSASQSNHSCTSMPSSPATPASGTKTSLQFSRCYDKPWLVNSKAGTPIRDSHSPDLQLPSPEVISSSGSKLKRPTPTFHSSRTSLAGDTSNSSSPASTGAKTNRAGKYLPRGLQARLRIWKQQPVWNVSLLPRSR</sequence>
<feature type="domain" description="GAR" evidence="9">
    <location>
        <begin position="3216"/>
        <end position="3294"/>
    </location>
</feature>
<dbReference type="InterPro" id="IPR018247">
    <property type="entry name" value="EF_Hand_1_Ca_BS"/>
</dbReference>
<comment type="subcellular location">
    <subcellularLocation>
        <location evidence="1">Cytoplasm</location>
        <location evidence="1">Cytoskeleton</location>
    </subcellularLocation>
</comment>
<dbReference type="SMART" id="SM00243">
    <property type="entry name" value="GAS2"/>
    <property type="match status" value="1"/>
</dbReference>
<feature type="region of interest" description="Disordered" evidence="7">
    <location>
        <begin position="967"/>
        <end position="986"/>
    </location>
</feature>
<dbReference type="SUPFAM" id="SSF47473">
    <property type="entry name" value="EF-hand"/>
    <property type="match status" value="1"/>
</dbReference>
<dbReference type="GO" id="GO:0042060">
    <property type="term" value="P:wound healing"/>
    <property type="evidence" value="ECO:0007669"/>
    <property type="project" value="TreeGrafter"/>
</dbReference>
<evidence type="ECO:0000259" key="8">
    <source>
        <dbReference type="PROSITE" id="PS50222"/>
    </source>
</evidence>
<dbReference type="GO" id="GO:0015629">
    <property type="term" value="C:actin cytoskeleton"/>
    <property type="evidence" value="ECO:0007669"/>
    <property type="project" value="TreeGrafter"/>
</dbReference>
<dbReference type="Pfam" id="PF13499">
    <property type="entry name" value="EF-hand_7"/>
    <property type="match status" value="1"/>
</dbReference>
<dbReference type="FunFam" id="1.20.58.60:FF:000022">
    <property type="entry name" value="Microtubule-actin cross-linking factor 1"/>
    <property type="match status" value="1"/>
</dbReference>
<keyword evidence="11" id="KW-1185">Reference proteome</keyword>
<dbReference type="FunFam" id="1.20.58.60:FF:000092">
    <property type="entry name" value="microtubule-actin cross-linking factor 1 isoform X2"/>
    <property type="match status" value="1"/>
</dbReference>
<feature type="compositionally biased region" description="Basic and acidic residues" evidence="7">
    <location>
        <begin position="120"/>
        <end position="129"/>
    </location>
</feature>
<feature type="compositionally biased region" description="Polar residues" evidence="7">
    <location>
        <begin position="3417"/>
        <end position="3441"/>
    </location>
</feature>
<feature type="region of interest" description="Disordered" evidence="7">
    <location>
        <begin position="3046"/>
        <end position="3076"/>
    </location>
</feature>
<dbReference type="GO" id="GO:0051893">
    <property type="term" value="P:regulation of focal adhesion assembly"/>
    <property type="evidence" value="ECO:0007669"/>
    <property type="project" value="TreeGrafter"/>
</dbReference>
<dbReference type="InterPro" id="IPR043197">
    <property type="entry name" value="Plakin"/>
</dbReference>
<reference evidence="10 11" key="1">
    <citation type="submission" date="2012-03" db="EMBL/GenBank/DDBJ databases">
        <title>Whole Genome Assembly of Papio anubis.</title>
        <authorList>
            <person name="Liu Y.L."/>
            <person name="Abraham K.A."/>
            <person name="Akbar H.A."/>
            <person name="Ali S.A."/>
            <person name="Anosike U.A."/>
            <person name="Aqrawi P.A."/>
            <person name="Arias F.A."/>
            <person name="Attaway T.A."/>
            <person name="Awwad R.A."/>
            <person name="Babu C.B."/>
            <person name="Bandaranaike D.B."/>
            <person name="Battles P.B."/>
            <person name="Bell A.B."/>
            <person name="Beltran B.B."/>
            <person name="Berhane-Mersha D.B."/>
            <person name="Bess C.B."/>
            <person name="Bickham C.B."/>
            <person name="Bolden T.B."/>
            <person name="Carter K.C."/>
            <person name="Chau D.C."/>
            <person name="Chavez A.C."/>
            <person name="Clerc-Blankenburg K.C."/>
            <person name="Coyle M.C."/>
            <person name="Dao M.D."/>
            <person name="Davila M.L.D."/>
            <person name="Davy-Carroll L.D."/>
            <person name="Denson S.D."/>
            <person name="Dinh H.D."/>
            <person name="Fernandez S.F."/>
            <person name="Fernando P.F."/>
            <person name="Forbes L.F."/>
            <person name="Francis C.F."/>
            <person name="Francisco L.F."/>
            <person name="Fu Q.F."/>
            <person name="Garcia-Iii R.G."/>
            <person name="Garrett T.G."/>
            <person name="Gross S.G."/>
            <person name="Gubbala S.G."/>
            <person name="Hirani K.H."/>
            <person name="Hogues M.H."/>
            <person name="Hollins B.H."/>
            <person name="Jackson L.J."/>
            <person name="Javaid M.J."/>
            <person name="Jhangiani S.J."/>
            <person name="Johnson A.J."/>
            <person name="Johnson B.J."/>
            <person name="Jones J.J."/>
            <person name="Joshi V.J."/>
            <person name="Kalu J.K."/>
            <person name="Khan N.K."/>
            <person name="Korchina V.K."/>
            <person name="Kovar C.K."/>
            <person name="Lago L.L."/>
            <person name="Lara F.L."/>
            <person name="Le T.-K.L."/>
            <person name="Lee S.L."/>
            <person name="Legall-Iii F.L."/>
            <person name="Lemon S.L."/>
            <person name="Liu J.L."/>
            <person name="Liu Y.-S.L."/>
            <person name="Liyanage D.L."/>
            <person name="Lopez J.L."/>
            <person name="Lorensuhewa L.L."/>
            <person name="Mata R.M."/>
            <person name="Mathew T.M."/>
            <person name="Mercado C.M."/>
            <person name="Mercado I.M."/>
            <person name="Morales K.M."/>
            <person name="Morgan M.M."/>
            <person name="Munidasa M.M."/>
            <person name="Ngo D.N."/>
            <person name="Nguyen L.N."/>
            <person name="Nguyen T.N."/>
            <person name="Nguyen N.N."/>
            <person name="Obregon M.O."/>
            <person name="Okwuonu G.O."/>
            <person name="Ongeri F.O."/>
            <person name="Onwere C.O."/>
            <person name="Osifeso I.O."/>
            <person name="Parra A.P."/>
            <person name="Patil S.P."/>
            <person name="Perez A.P."/>
            <person name="Perez Y.P."/>
            <person name="Pham C.P."/>
            <person name="Pu L.-L.P."/>
            <person name="Puazo M.P."/>
            <person name="Quiroz J.Q."/>
            <person name="Rouhana J.R."/>
            <person name="Ruiz M.R."/>
            <person name="Ruiz S.-J.R."/>
            <person name="Saada N.S."/>
            <person name="Santibanez J.S."/>
            <person name="Scheel M.S."/>
            <person name="Schneider B.S."/>
            <person name="Simmons D.S."/>
            <person name="Sisson I.S."/>
            <person name="Tang L.-Y.T."/>
            <person name="Thornton R.T."/>
            <person name="Tisius J.T."/>
            <person name="Toledanes G.T."/>
            <person name="Trejos Z.T."/>
            <person name="Usmani K.U."/>
            <person name="Varghese R.V."/>
            <person name="Vattathil S.V."/>
            <person name="Vee V.V."/>
            <person name="Walker D.W."/>
            <person name="Weissenberger G.W."/>
            <person name="White C.W."/>
            <person name="Williams A.W."/>
            <person name="Woodworth J.W."/>
            <person name="Wright R.W."/>
            <person name="Zhu Y.Z."/>
            <person name="Han Y.H."/>
            <person name="Newsham I.N."/>
            <person name="Nazareth L.N."/>
            <person name="Worley K.W."/>
            <person name="Muzny D.M."/>
            <person name="Rogers J.R."/>
            <person name="Gibbs R.G."/>
        </authorList>
    </citation>
    <scope>NUCLEOTIDE SEQUENCE [LARGE SCALE GENOMIC DNA]</scope>
</reference>
<evidence type="ECO:0000313" key="11">
    <source>
        <dbReference type="Proteomes" id="UP000028761"/>
    </source>
</evidence>
<dbReference type="PROSITE" id="PS00018">
    <property type="entry name" value="EF_HAND_1"/>
    <property type="match status" value="2"/>
</dbReference>
<dbReference type="InterPro" id="IPR002017">
    <property type="entry name" value="Spectrin_repeat"/>
</dbReference>
<dbReference type="GO" id="GO:0005874">
    <property type="term" value="C:microtubule"/>
    <property type="evidence" value="ECO:0007669"/>
    <property type="project" value="TreeGrafter"/>
</dbReference>
<feature type="compositionally biased region" description="Low complexity" evidence="7">
    <location>
        <begin position="3330"/>
        <end position="3365"/>
    </location>
</feature>
<dbReference type="FunFam" id="1.20.58.60:FF:000088">
    <property type="entry name" value="microtubule-actin cross-linking factor 1 isoform X2"/>
    <property type="match status" value="1"/>
</dbReference>
<dbReference type="SUPFAM" id="SSF143575">
    <property type="entry name" value="GAS2 domain-like"/>
    <property type="match status" value="1"/>
</dbReference>
<dbReference type="FunFam" id="1.20.58.60:FF:000021">
    <property type="entry name" value="Microtubule-actin cross-linking factor 1"/>
    <property type="match status" value="1"/>
</dbReference>
<organism evidence="10 11">
    <name type="scientific">Papio anubis</name>
    <name type="common">Olive baboon</name>
    <dbReference type="NCBI Taxonomy" id="9555"/>
    <lineage>
        <taxon>Eukaryota</taxon>
        <taxon>Metazoa</taxon>
        <taxon>Chordata</taxon>
        <taxon>Craniata</taxon>
        <taxon>Vertebrata</taxon>
        <taxon>Euteleostomi</taxon>
        <taxon>Mammalia</taxon>
        <taxon>Eutheria</taxon>
        <taxon>Euarchontoglires</taxon>
        <taxon>Primates</taxon>
        <taxon>Haplorrhini</taxon>
        <taxon>Catarrhini</taxon>
        <taxon>Cercopithecidae</taxon>
        <taxon>Cercopithecinae</taxon>
        <taxon>Papio</taxon>
    </lineage>
</organism>
<dbReference type="FunFam" id="1.20.58.60:FF:000001">
    <property type="entry name" value="Microtubule-actin cross-linking factor 1"/>
    <property type="match status" value="3"/>
</dbReference>
<evidence type="ECO:0000256" key="1">
    <source>
        <dbReference type="ARBA" id="ARBA00004245"/>
    </source>
</evidence>
<keyword evidence="3" id="KW-0479">Metal-binding</keyword>
<dbReference type="PANTHER" id="PTHR23169">
    <property type="entry name" value="ENVOPLAKIN"/>
    <property type="match status" value="1"/>
</dbReference>
<dbReference type="FunFam" id="1.20.58.60:FF:000012">
    <property type="entry name" value="Microtubule-actin cross-linking factor 1"/>
    <property type="match status" value="1"/>
</dbReference>
<feature type="region of interest" description="Disordered" evidence="7">
    <location>
        <begin position="995"/>
        <end position="1046"/>
    </location>
</feature>
<gene>
    <name evidence="10" type="primary">MACF1</name>
</gene>
<dbReference type="FunFam" id="3.30.920.20:FF:000001">
    <property type="entry name" value="Microtubule-actin cross-linking factor 1"/>
    <property type="match status" value="1"/>
</dbReference>
<dbReference type="InterPro" id="IPR002048">
    <property type="entry name" value="EF_hand_dom"/>
</dbReference>
<dbReference type="GO" id="GO:0045104">
    <property type="term" value="P:intermediate filament cytoskeleton organization"/>
    <property type="evidence" value="ECO:0007669"/>
    <property type="project" value="InterPro"/>
</dbReference>
<dbReference type="InterPro" id="IPR018159">
    <property type="entry name" value="Spectrin/alpha-actinin"/>
</dbReference>
<name>A0A8I5NF14_PAPAN</name>
<dbReference type="InterPro" id="IPR003108">
    <property type="entry name" value="GAR_dom"/>
</dbReference>
<dbReference type="FunFam" id="1.20.58.60:FF:000084">
    <property type="entry name" value="microtubule-actin cross-linking factor 1 isoform X2"/>
    <property type="match status" value="1"/>
</dbReference>
<dbReference type="FunFam" id="1.20.58.60:FF:000061">
    <property type="entry name" value="microtubule-actin cross-linking factor 1 isoform X3"/>
    <property type="match status" value="1"/>
</dbReference>
<proteinExistence type="predicted"/>
<dbReference type="Gene3D" id="3.30.920.20">
    <property type="entry name" value="Gas2-like domain"/>
    <property type="match status" value="1"/>
</dbReference>
<evidence type="ECO:0000256" key="4">
    <source>
        <dbReference type="ARBA" id="ARBA00022837"/>
    </source>
</evidence>
<keyword evidence="4" id="KW-0106">Calcium</keyword>
<evidence type="ECO:0000313" key="10">
    <source>
        <dbReference type="Ensembl" id="ENSPANP00000061129.1"/>
    </source>
</evidence>
<dbReference type="GO" id="GO:0005198">
    <property type="term" value="F:structural molecule activity"/>
    <property type="evidence" value="ECO:0007669"/>
    <property type="project" value="TreeGrafter"/>
</dbReference>
<dbReference type="FunFam" id="1.20.58.60:FF:000048">
    <property type="entry name" value="microtubule-actin cross-linking factor 1 isoform X3"/>
    <property type="match status" value="1"/>
</dbReference>
<dbReference type="PROSITE" id="PS51460">
    <property type="entry name" value="GAR"/>
    <property type="match status" value="1"/>
</dbReference>
<feature type="region of interest" description="Disordered" evidence="7">
    <location>
        <begin position="155"/>
        <end position="195"/>
    </location>
</feature>
<dbReference type="FunFam" id="1.20.58.60:FF:000008">
    <property type="entry name" value="microtubule-actin cross-linking factor 1"/>
    <property type="match status" value="2"/>
</dbReference>
<evidence type="ECO:0000259" key="9">
    <source>
        <dbReference type="PROSITE" id="PS51460"/>
    </source>
</evidence>
<dbReference type="SUPFAM" id="SSF46966">
    <property type="entry name" value="Spectrin repeat"/>
    <property type="match status" value="14"/>
</dbReference>
<dbReference type="PANTHER" id="PTHR23169:SF25">
    <property type="entry name" value="MICROTUBULE-ACTIN CROSS-LINKING FACTOR 1, ISOFORMS 1_2_3_4_5"/>
    <property type="match status" value="1"/>
</dbReference>
<feature type="region of interest" description="Disordered" evidence="7">
    <location>
        <begin position="108"/>
        <end position="139"/>
    </location>
</feature>
<dbReference type="Pfam" id="PF02187">
    <property type="entry name" value="GAS2"/>
    <property type="match status" value="1"/>
</dbReference>
<keyword evidence="6" id="KW-0175">Coiled coil</keyword>
<dbReference type="GO" id="GO:0005882">
    <property type="term" value="C:intermediate filament"/>
    <property type="evidence" value="ECO:0007669"/>
    <property type="project" value="TreeGrafter"/>
</dbReference>
<evidence type="ECO:0000256" key="5">
    <source>
        <dbReference type="ARBA" id="ARBA00023212"/>
    </source>
</evidence>
<dbReference type="FunFam" id="1.20.58.60:FF:000014">
    <property type="entry name" value="microtubule-actin cross-linking factor 1"/>
    <property type="match status" value="1"/>
</dbReference>
<dbReference type="GO" id="GO:0008017">
    <property type="term" value="F:microtubule binding"/>
    <property type="evidence" value="ECO:0007669"/>
    <property type="project" value="InterPro"/>
</dbReference>
<evidence type="ECO:0000256" key="7">
    <source>
        <dbReference type="SAM" id="MobiDB-lite"/>
    </source>
</evidence>
<dbReference type="SMART" id="SM00150">
    <property type="entry name" value="SPEC"/>
    <property type="match status" value="17"/>
</dbReference>
<dbReference type="InterPro" id="IPR011992">
    <property type="entry name" value="EF-hand-dom_pair"/>
</dbReference>
<protein>
    <submittedName>
        <fullName evidence="10">Microtubule actin crosslinking factor 1</fullName>
    </submittedName>
</protein>
<dbReference type="FunFam" id="1.10.238.10:FF:000013">
    <property type="entry name" value="Microtubule-actin cross-linking factor 1"/>
    <property type="match status" value="1"/>
</dbReference>